<evidence type="ECO:0000313" key="4">
    <source>
        <dbReference type="EMBL" id="GAX62582.1"/>
    </source>
</evidence>
<evidence type="ECO:0000256" key="2">
    <source>
        <dbReference type="ARBA" id="ARBA00022679"/>
    </source>
</evidence>
<proteinExistence type="predicted"/>
<keyword evidence="2" id="KW-0808">Transferase</keyword>
<dbReference type="AlphaFoldDB" id="A0A286U376"/>
<dbReference type="GO" id="GO:0032259">
    <property type="term" value="P:methylation"/>
    <property type="evidence" value="ECO:0007669"/>
    <property type="project" value="UniProtKB-KW"/>
</dbReference>
<comment type="caution">
    <text evidence="4">The sequence shown here is derived from an EMBL/GenBank/DDBJ whole genome shotgun (WGS) entry which is preliminary data.</text>
</comment>
<accession>A0A286U376</accession>
<name>A0A286U376_9BACT</name>
<dbReference type="PANTHER" id="PTHR13370">
    <property type="entry name" value="RNA METHYLASE-RELATED"/>
    <property type="match status" value="1"/>
</dbReference>
<dbReference type="Proteomes" id="UP000218542">
    <property type="component" value="Unassembled WGS sequence"/>
</dbReference>
<keyword evidence="5" id="KW-1185">Reference proteome</keyword>
<evidence type="ECO:0000256" key="1">
    <source>
        <dbReference type="ARBA" id="ARBA00022603"/>
    </source>
</evidence>
<evidence type="ECO:0000313" key="5">
    <source>
        <dbReference type="Proteomes" id="UP000218542"/>
    </source>
</evidence>
<dbReference type="GO" id="GO:0003677">
    <property type="term" value="F:DNA binding"/>
    <property type="evidence" value="ECO:0007669"/>
    <property type="project" value="InterPro"/>
</dbReference>
<organism evidence="4 5">
    <name type="scientific">Candidatus Scalindua japonica</name>
    <dbReference type="NCBI Taxonomy" id="1284222"/>
    <lineage>
        <taxon>Bacteria</taxon>
        <taxon>Pseudomonadati</taxon>
        <taxon>Planctomycetota</taxon>
        <taxon>Candidatus Brocadiia</taxon>
        <taxon>Candidatus Brocadiales</taxon>
        <taxon>Candidatus Scalinduaceae</taxon>
        <taxon>Candidatus Scalindua</taxon>
    </lineage>
</organism>
<dbReference type="InterPro" id="IPR002941">
    <property type="entry name" value="DNA_methylase_N4/N6"/>
</dbReference>
<dbReference type="PANTHER" id="PTHR13370:SF3">
    <property type="entry name" value="TRNA (GUANINE(10)-N2)-METHYLTRANSFERASE HOMOLOG"/>
    <property type="match status" value="1"/>
</dbReference>
<dbReference type="InterPro" id="IPR029063">
    <property type="entry name" value="SAM-dependent_MTases_sf"/>
</dbReference>
<dbReference type="PRINTS" id="PR00508">
    <property type="entry name" value="S21N4MTFRASE"/>
</dbReference>
<dbReference type="Gene3D" id="3.40.50.150">
    <property type="entry name" value="Vaccinia Virus protein VP39"/>
    <property type="match status" value="1"/>
</dbReference>
<keyword evidence="1 4" id="KW-0489">Methyltransferase</keyword>
<dbReference type="GO" id="GO:0005737">
    <property type="term" value="C:cytoplasm"/>
    <property type="evidence" value="ECO:0007669"/>
    <property type="project" value="TreeGrafter"/>
</dbReference>
<evidence type="ECO:0000259" key="3">
    <source>
        <dbReference type="Pfam" id="PF01555"/>
    </source>
</evidence>
<feature type="domain" description="DNA methylase N-4/N-6" evidence="3">
    <location>
        <begin position="1"/>
        <end position="43"/>
    </location>
</feature>
<dbReference type="Pfam" id="PF01555">
    <property type="entry name" value="N6_N4_Mtase"/>
    <property type="match status" value="1"/>
</dbReference>
<dbReference type="CDD" id="cd02440">
    <property type="entry name" value="AdoMet_MTases"/>
    <property type="match status" value="1"/>
</dbReference>
<sequence length="92" mass="10249">MFSFYNDTVLDPFCGSGTTLIAALRNGRNSTGIEIDKEYCQMTARYLKAETNQPPTKAKLIFQKMTDGSCGKVKIGEDKSLSKVRTAKKMMK</sequence>
<dbReference type="InterPro" id="IPR001091">
    <property type="entry name" value="RM_Methyltransferase"/>
</dbReference>
<dbReference type="SUPFAM" id="SSF53335">
    <property type="entry name" value="S-adenosyl-L-methionine-dependent methyltransferases"/>
    <property type="match status" value="1"/>
</dbReference>
<gene>
    <name evidence="4" type="ORF">SCALIN_C35_0021</name>
</gene>
<protein>
    <submittedName>
        <fullName evidence="4">DNA modification methylase</fullName>
    </submittedName>
</protein>
<reference evidence="5" key="1">
    <citation type="journal article" date="2017" name="Environ. Microbiol. Rep.">
        <title>Genetic Diversity of Marine Anaerobic Ammonium-Oxidizing Bacteria as Revealed by Genomic and Proteomic Analyses of 'Candidatus Scalindua japonica'.</title>
        <authorList>
            <person name="Oshiki M."/>
            <person name="Mizuto K."/>
            <person name="Kimura Z."/>
            <person name="Kindaichi T."/>
            <person name="Satoh H."/>
            <person name="Okabe S."/>
        </authorList>
    </citation>
    <scope>NUCLEOTIDE SEQUENCE [LARGE SCALE GENOMIC DNA]</scope>
    <source>
        <strain evidence="5">husup-a2</strain>
    </source>
</reference>
<dbReference type="EMBL" id="BAOS01000035">
    <property type="protein sequence ID" value="GAX62582.1"/>
    <property type="molecule type" value="Genomic_DNA"/>
</dbReference>
<dbReference type="GO" id="GO:0008170">
    <property type="term" value="F:N-methyltransferase activity"/>
    <property type="evidence" value="ECO:0007669"/>
    <property type="project" value="InterPro"/>
</dbReference>